<gene>
    <name evidence="1" type="ORF">OVY01_05095</name>
</gene>
<accession>A0ABT3ZJB4</accession>
<reference evidence="1" key="1">
    <citation type="submission" date="2022-11" db="EMBL/GenBank/DDBJ databases">
        <title>Robbsia betulipollinis sp. nov., isolated from pollen of birch (Betula pendula).</title>
        <authorList>
            <person name="Shi H."/>
            <person name="Ambika Manirajan B."/>
            <person name="Ratering S."/>
            <person name="Geissler-Plaum R."/>
            <person name="Schnell S."/>
        </authorList>
    </citation>
    <scope>NUCLEOTIDE SEQUENCE</scope>
    <source>
        <strain evidence="1">Bb-Pol-6</strain>
    </source>
</reference>
<sequence length="128" mass="14422">MDEDRSAGAKRFVTMATLPVVLTGSLDERPFFFQETLHRFVERGAVFRGTLLHQAPGVLEYPDPYVLRRSIFEHSIRKKCIRGMYRRYSIGEAERCVTAPRLAGPCGDSWRRPWDTSACAGVTPATSA</sequence>
<evidence type="ECO:0000313" key="2">
    <source>
        <dbReference type="Proteomes" id="UP001082899"/>
    </source>
</evidence>
<protein>
    <submittedName>
        <fullName evidence="1">Uncharacterized protein</fullName>
    </submittedName>
</protein>
<dbReference type="EMBL" id="JAPMXC010000001">
    <property type="protein sequence ID" value="MCY0386623.1"/>
    <property type="molecule type" value="Genomic_DNA"/>
</dbReference>
<dbReference type="Proteomes" id="UP001082899">
    <property type="component" value="Unassembled WGS sequence"/>
</dbReference>
<name>A0ABT3ZJB4_9BURK</name>
<proteinExistence type="predicted"/>
<dbReference type="RefSeq" id="WP_267846143.1">
    <property type="nucleotide sequence ID" value="NZ_JAPMXC010000001.1"/>
</dbReference>
<comment type="caution">
    <text evidence="1">The sequence shown here is derived from an EMBL/GenBank/DDBJ whole genome shotgun (WGS) entry which is preliminary data.</text>
</comment>
<evidence type="ECO:0000313" key="1">
    <source>
        <dbReference type="EMBL" id="MCY0386623.1"/>
    </source>
</evidence>
<organism evidence="1 2">
    <name type="scientific">Robbsia betulipollinis</name>
    <dbReference type="NCBI Taxonomy" id="2981849"/>
    <lineage>
        <taxon>Bacteria</taxon>
        <taxon>Pseudomonadati</taxon>
        <taxon>Pseudomonadota</taxon>
        <taxon>Betaproteobacteria</taxon>
        <taxon>Burkholderiales</taxon>
        <taxon>Burkholderiaceae</taxon>
        <taxon>Robbsia</taxon>
    </lineage>
</organism>
<keyword evidence="2" id="KW-1185">Reference proteome</keyword>